<evidence type="ECO:0000256" key="2">
    <source>
        <dbReference type="SAM" id="Phobius"/>
    </source>
</evidence>
<feature type="region of interest" description="Disordered" evidence="1">
    <location>
        <begin position="1"/>
        <end position="41"/>
    </location>
</feature>
<reference evidence="3" key="1">
    <citation type="submission" date="2020-05" db="EMBL/GenBank/DDBJ databases">
        <title>Mycena genomes resolve the evolution of fungal bioluminescence.</title>
        <authorList>
            <person name="Tsai I.J."/>
        </authorList>
    </citation>
    <scope>NUCLEOTIDE SEQUENCE</scope>
    <source>
        <strain evidence="3">CCC161011</strain>
    </source>
</reference>
<proteinExistence type="predicted"/>
<comment type="caution">
    <text evidence="3">The sequence shown here is derived from an EMBL/GenBank/DDBJ whole genome shotgun (WGS) entry which is preliminary data.</text>
</comment>
<dbReference type="OrthoDB" id="3050371at2759"/>
<dbReference type="AlphaFoldDB" id="A0A8H7CT46"/>
<organism evidence="3 4">
    <name type="scientific">Mycena venus</name>
    <dbReference type="NCBI Taxonomy" id="2733690"/>
    <lineage>
        <taxon>Eukaryota</taxon>
        <taxon>Fungi</taxon>
        <taxon>Dikarya</taxon>
        <taxon>Basidiomycota</taxon>
        <taxon>Agaricomycotina</taxon>
        <taxon>Agaricomycetes</taxon>
        <taxon>Agaricomycetidae</taxon>
        <taxon>Agaricales</taxon>
        <taxon>Marasmiineae</taxon>
        <taxon>Mycenaceae</taxon>
        <taxon>Mycena</taxon>
    </lineage>
</organism>
<feature type="compositionally biased region" description="Pro residues" evidence="1">
    <location>
        <begin position="26"/>
        <end position="35"/>
    </location>
</feature>
<keyword evidence="2" id="KW-1133">Transmembrane helix</keyword>
<feature type="compositionally biased region" description="Basic and acidic residues" evidence="1">
    <location>
        <begin position="100"/>
        <end position="109"/>
    </location>
</feature>
<accession>A0A8H7CT46</accession>
<feature type="transmembrane region" description="Helical" evidence="2">
    <location>
        <begin position="254"/>
        <end position="272"/>
    </location>
</feature>
<evidence type="ECO:0000256" key="1">
    <source>
        <dbReference type="SAM" id="MobiDB-lite"/>
    </source>
</evidence>
<feature type="region of interest" description="Disordered" evidence="1">
    <location>
        <begin position="374"/>
        <end position="403"/>
    </location>
</feature>
<evidence type="ECO:0000313" key="4">
    <source>
        <dbReference type="Proteomes" id="UP000620124"/>
    </source>
</evidence>
<name>A0A8H7CT46_9AGAR</name>
<gene>
    <name evidence="3" type="ORF">MVEN_01484500</name>
</gene>
<dbReference type="EMBL" id="JACAZI010000012">
    <property type="protein sequence ID" value="KAF7347292.1"/>
    <property type="molecule type" value="Genomic_DNA"/>
</dbReference>
<keyword evidence="4" id="KW-1185">Reference proteome</keyword>
<sequence length="447" mass="47863">MNNLHLGPLLAPTNSIPPMRSFSTPSLPPTHPESPPSIVRHPKMIHSRPGWRIILVLSLSIHMVSSAVIPRRPEPTFVATPVLFETLLGQVSALAGSGPGDEKASHSDDATSMSDELATATLSNQEACSNAQQGADDADLQVADLAVSASQTVIETVAAGTVQLQPSGILQTPKVGGASGGAADPTLVVLPAAPLSTLFTSTTTVFTSTTYAETPTNGKPTTIQSTFLFSAPTGLVRVATSNDQLEASTSNKSIAIEAGVVVGVIILLTGILPHCCCMCQRRRRQPLAHQQLESPQEIPNPFISESESVVLNRGSWTPYIDRLRTREHRLSSSNTISTRQLYISNQVNRARQKVAELEEISSLLLCCSRGNSLRSASGTVRDPPAVAAEKDEPAPTDNPELPGVQVQLERANQQIEELNTRIRELEMQRRSSWALGLSDDPPPGYFE</sequence>
<protein>
    <recommendedName>
        <fullName evidence="5">Transmembrane protein</fullName>
    </recommendedName>
</protein>
<keyword evidence="2" id="KW-0472">Membrane</keyword>
<keyword evidence="2" id="KW-0812">Transmembrane</keyword>
<dbReference type="Proteomes" id="UP000620124">
    <property type="component" value="Unassembled WGS sequence"/>
</dbReference>
<feature type="region of interest" description="Disordered" evidence="1">
    <location>
        <begin position="95"/>
        <end position="116"/>
    </location>
</feature>
<evidence type="ECO:0008006" key="5">
    <source>
        <dbReference type="Google" id="ProtNLM"/>
    </source>
</evidence>
<evidence type="ECO:0000313" key="3">
    <source>
        <dbReference type="EMBL" id="KAF7347292.1"/>
    </source>
</evidence>